<dbReference type="AlphaFoldDB" id="A0ABD1W6M9"/>
<keyword evidence="2" id="KW-1185">Reference proteome</keyword>
<reference evidence="2" key="1">
    <citation type="submission" date="2024-07" db="EMBL/GenBank/DDBJ databases">
        <title>Two chromosome-level genome assemblies of Korean endemic species Abeliophyllum distichum and Forsythia ovata (Oleaceae).</title>
        <authorList>
            <person name="Jang H."/>
        </authorList>
    </citation>
    <scope>NUCLEOTIDE SEQUENCE [LARGE SCALE GENOMIC DNA]</scope>
</reference>
<accession>A0ABD1W6M9</accession>
<evidence type="ECO:0000313" key="2">
    <source>
        <dbReference type="Proteomes" id="UP001604277"/>
    </source>
</evidence>
<evidence type="ECO:0000313" key="1">
    <source>
        <dbReference type="EMBL" id="KAL2545324.1"/>
    </source>
</evidence>
<organism evidence="1 2">
    <name type="scientific">Forsythia ovata</name>
    <dbReference type="NCBI Taxonomy" id="205694"/>
    <lineage>
        <taxon>Eukaryota</taxon>
        <taxon>Viridiplantae</taxon>
        <taxon>Streptophyta</taxon>
        <taxon>Embryophyta</taxon>
        <taxon>Tracheophyta</taxon>
        <taxon>Spermatophyta</taxon>
        <taxon>Magnoliopsida</taxon>
        <taxon>eudicotyledons</taxon>
        <taxon>Gunneridae</taxon>
        <taxon>Pentapetalae</taxon>
        <taxon>asterids</taxon>
        <taxon>lamiids</taxon>
        <taxon>Lamiales</taxon>
        <taxon>Oleaceae</taxon>
        <taxon>Forsythieae</taxon>
        <taxon>Forsythia</taxon>
    </lineage>
</organism>
<proteinExistence type="predicted"/>
<dbReference type="Proteomes" id="UP001604277">
    <property type="component" value="Unassembled WGS sequence"/>
</dbReference>
<sequence>MAKIGSYVDEPDMPVLRICRALAIQVVRSTCFCKEVAVVALLKLPQAPLLRSHPLSPASFLPAAQTKSHPRQSYLHGQAVHQTLSLGQNRQAVYQTLGLGQNLHAHLLVLSILHHDPVPFLREVGPSTIRRTCVIESKRIHRGLLYYTDCKTCKYNPQNETYHAYQAELRRP</sequence>
<name>A0ABD1W6M9_9LAMI</name>
<comment type="caution">
    <text evidence="1">The sequence shown here is derived from an EMBL/GenBank/DDBJ whole genome shotgun (WGS) entry which is preliminary data.</text>
</comment>
<dbReference type="EMBL" id="JBFOLJ010000004">
    <property type="protein sequence ID" value="KAL2545324.1"/>
    <property type="molecule type" value="Genomic_DNA"/>
</dbReference>
<protein>
    <submittedName>
        <fullName evidence="1">Uncharacterized protein</fullName>
    </submittedName>
</protein>
<gene>
    <name evidence="1" type="ORF">Fot_14557</name>
</gene>